<dbReference type="InterPro" id="IPR012944">
    <property type="entry name" value="SusD_RagB_dom"/>
</dbReference>
<evidence type="ECO:0000259" key="8">
    <source>
        <dbReference type="Pfam" id="PF14322"/>
    </source>
</evidence>
<dbReference type="PROSITE" id="PS51257">
    <property type="entry name" value="PROKAR_LIPOPROTEIN"/>
    <property type="match status" value="1"/>
</dbReference>
<comment type="similarity">
    <text evidence="2">Belongs to the SusD family.</text>
</comment>
<evidence type="ECO:0000313" key="10">
    <source>
        <dbReference type="Proteomes" id="UP000646484"/>
    </source>
</evidence>
<dbReference type="Proteomes" id="UP000646484">
    <property type="component" value="Unassembled WGS sequence"/>
</dbReference>
<accession>A0ABR7D6N8</accession>
<evidence type="ECO:0000256" key="6">
    <source>
        <dbReference type="PROSITE-ProRule" id="PRU00339"/>
    </source>
</evidence>
<reference evidence="9 10" key="1">
    <citation type="submission" date="2020-08" db="EMBL/GenBank/DDBJ databases">
        <title>Genome public.</title>
        <authorList>
            <person name="Liu C."/>
            <person name="Sun Q."/>
        </authorList>
    </citation>
    <scope>NUCLEOTIDE SEQUENCE [LARGE SCALE GENOMIC DNA]</scope>
    <source>
        <strain evidence="9 10">NSJ-56</strain>
    </source>
</reference>
<feature type="domain" description="SusD-like N-terminal" evidence="8">
    <location>
        <begin position="26"/>
        <end position="228"/>
    </location>
</feature>
<evidence type="ECO:0000313" key="9">
    <source>
        <dbReference type="EMBL" id="MBC5623628.1"/>
    </source>
</evidence>
<feature type="domain" description="RagB/SusD" evidence="7">
    <location>
        <begin position="353"/>
        <end position="456"/>
    </location>
</feature>
<evidence type="ECO:0000256" key="4">
    <source>
        <dbReference type="ARBA" id="ARBA00023136"/>
    </source>
</evidence>
<dbReference type="Gene3D" id="1.25.40.390">
    <property type="match status" value="1"/>
</dbReference>
<keyword evidence="6" id="KW-0802">TPR repeat</keyword>
<dbReference type="RefSeq" id="WP_186978651.1">
    <property type="nucleotide sequence ID" value="NZ_JACOOH010000013.1"/>
</dbReference>
<feature type="repeat" description="TPR" evidence="6">
    <location>
        <begin position="217"/>
        <end position="250"/>
    </location>
</feature>
<dbReference type="Pfam" id="PF07980">
    <property type="entry name" value="SusD_RagB"/>
    <property type="match status" value="1"/>
</dbReference>
<comment type="subcellular location">
    <subcellularLocation>
        <location evidence="1">Cell outer membrane</location>
    </subcellularLocation>
</comment>
<dbReference type="SMART" id="SM00028">
    <property type="entry name" value="TPR"/>
    <property type="match status" value="1"/>
</dbReference>
<dbReference type="InterPro" id="IPR011990">
    <property type="entry name" value="TPR-like_helical_dom_sf"/>
</dbReference>
<organism evidence="9 10">
    <name type="scientific">Butyricimonas hominis</name>
    <dbReference type="NCBI Taxonomy" id="2763032"/>
    <lineage>
        <taxon>Bacteria</taxon>
        <taxon>Pseudomonadati</taxon>
        <taxon>Bacteroidota</taxon>
        <taxon>Bacteroidia</taxon>
        <taxon>Bacteroidales</taxon>
        <taxon>Odoribacteraceae</taxon>
        <taxon>Butyricimonas</taxon>
    </lineage>
</organism>
<dbReference type="EMBL" id="JACOOH010000013">
    <property type="protein sequence ID" value="MBC5623628.1"/>
    <property type="molecule type" value="Genomic_DNA"/>
</dbReference>
<dbReference type="InterPro" id="IPR033985">
    <property type="entry name" value="SusD-like_N"/>
</dbReference>
<evidence type="ECO:0000256" key="5">
    <source>
        <dbReference type="ARBA" id="ARBA00023237"/>
    </source>
</evidence>
<name>A0ABR7D6N8_9BACT</name>
<comment type="caution">
    <text evidence="9">The sequence shown here is derived from an EMBL/GenBank/DDBJ whole genome shotgun (WGS) entry which is preliminary data.</text>
</comment>
<evidence type="ECO:0000259" key="7">
    <source>
        <dbReference type="Pfam" id="PF07980"/>
    </source>
</evidence>
<gene>
    <name evidence="9" type="ORF">H8S64_21275</name>
</gene>
<keyword evidence="3" id="KW-0732">Signal</keyword>
<keyword evidence="10" id="KW-1185">Reference proteome</keyword>
<protein>
    <submittedName>
        <fullName evidence="9">RagB/SusD family nutrient uptake outer membrane protein</fullName>
    </submittedName>
</protein>
<evidence type="ECO:0000256" key="1">
    <source>
        <dbReference type="ARBA" id="ARBA00004442"/>
    </source>
</evidence>
<evidence type="ECO:0000256" key="2">
    <source>
        <dbReference type="ARBA" id="ARBA00006275"/>
    </source>
</evidence>
<dbReference type="Pfam" id="PF14322">
    <property type="entry name" value="SusD-like_3"/>
    <property type="match status" value="1"/>
</dbReference>
<dbReference type="PROSITE" id="PS50005">
    <property type="entry name" value="TPR"/>
    <property type="match status" value="1"/>
</dbReference>
<keyword evidence="4" id="KW-0472">Membrane</keyword>
<evidence type="ECO:0000256" key="3">
    <source>
        <dbReference type="ARBA" id="ARBA00022729"/>
    </source>
</evidence>
<keyword evidence="5" id="KW-0998">Cell outer membrane</keyword>
<dbReference type="SUPFAM" id="SSF48452">
    <property type="entry name" value="TPR-like"/>
    <property type="match status" value="1"/>
</dbReference>
<dbReference type="InterPro" id="IPR019734">
    <property type="entry name" value="TPR_rpt"/>
</dbReference>
<sequence length="478" mass="53954">MKKKIQYILVSISLLITGALFSSCNDFLDILPKGEKIPTTLADFDAFIRNESNHLNDATQAINLLNDVYMKPSSLTSVTLNSINYNWQESEDRIEQNNSDEALYYYSYSAIANWNLIISSVPDATECTQAERDELIAQAKVLRAMNYFYLTNYYAEAYNSTTAATKLSVPQILSMDMGAPSTQITIEKMYGFILQDLTEALPALPEEGTTVLHPTLGTAYAMLARVYLTMGDYTNALTYAEEALKQNDELYDWRTYYEQNKEQIEKPDDWSTSYPAIGLNNPENYIFRYGTNTQKNFGQSGVNGALTITRAALFEEGDARFASKWKAKYEAPDDIFYGIRNDKFNGGGISTPEMYYIKAECLARKGGQENIDEAMNVLNAVRVTRIFTDKYAPLSAATTEQAVKYIISEKANEYVQTAIPFWDMRRLNQDALYARTLTKEFNESTLTLSPTSHLWIMPFPLGATSNPGNGTIKQNVER</sequence>
<proteinExistence type="inferred from homology"/>